<dbReference type="EMBL" id="JAPFFF010000013">
    <property type="protein sequence ID" value="KAK8871852.1"/>
    <property type="molecule type" value="Genomic_DNA"/>
</dbReference>
<proteinExistence type="predicted"/>
<dbReference type="Proteomes" id="UP001470230">
    <property type="component" value="Unassembled WGS sequence"/>
</dbReference>
<protein>
    <recommendedName>
        <fullName evidence="1">GyrI-like small molecule binding domain-containing protein</fullName>
    </recommendedName>
</protein>
<name>A0ABR2J3H9_9EUKA</name>
<accession>A0ABR2J3H9</accession>
<feature type="domain" description="GyrI-like small molecule binding" evidence="1">
    <location>
        <begin position="37"/>
        <end position="176"/>
    </location>
</feature>
<dbReference type="InterPro" id="IPR011256">
    <property type="entry name" value="Reg_factor_effector_dom_sf"/>
</dbReference>
<sequence length="209" mass="24365">MNLFLVISFIVLVIAFIIYAYYSSLFDSATITRGPFQELYVAYITNKGDYKEAWNHYHEICTIINNRGCQKDARLLPSIGLYYDNPQNVTDKAQLRSSIGIIVDEDWFNSNVNKQINDKLRFGKINALKDSLQVRFPQRSMLGIFTALKKVYPQIFKYLEDHNVKNNEMTEIAEIYNFEKGKMIFLLGLGTREENDFMTTIPETYDFKS</sequence>
<dbReference type="InterPro" id="IPR029442">
    <property type="entry name" value="GyrI-like"/>
</dbReference>
<dbReference type="PANTHER" id="PTHR15949:SF3">
    <property type="entry name" value="TESTIS-EXPRESSED PROTEIN 264"/>
    <property type="match status" value="1"/>
</dbReference>
<dbReference type="Gene3D" id="3.20.80.10">
    <property type="entry name" value="Regulatory factor, effector binding domain"/>
    <property type="match status" value="1"/>
</dbReference>
<evidence type="ECO:0000313" key="3">
    <source>
        <dbReference type="Proteomes" id="UP001470230"/>
    </source>
</evidence>
<comment type="caution">
    <text evidence="2">The sequence shown here is derived from an EMBL/GenBank/DDBJ whole genome shotgun (WGS) entry which is preliminary data.</text>
</comment>
<evidence type="ECO:0000313" key="2">
    <source>
        <dbReference type="EMBL" id="KAK8871852.1"/>
    </source>
</evidence>
<keyword evidence="3" id="KW-1185">Reference proteome</keyword>
<reference evidence="2 3" key="1">
    <citation type="submission" date="2024-04" db="EMBL/GenBank/DDBJ databases">
        <title>Tritrichomonas musculus Genome.</title>
        <authorList>
            <person name="Alves-Ferreira E."/>
            <person name="Grigg M."/>
            <person name="Lorenzi H."/>
            <person name="Galac M."/>
        </authorList>
    </citation>
    <scope>NUCLEOTIDE SEQUENCE [LARGE SCALE GENOMIC DNA]</scope>
    <source>
        <strain evidence="2 3">EAF2021</strain>
    </source>
</reference>
<organism evidence="2 3">
    <name type="scientific">Tritrichomonas musculus</name>
    <dbReference type="NCBI Taxonomy" id="1915356"/>
    <lineage>
        <taxon>Eukaryota</taxon>
        <taxon>Metamonada</taxon>
        <taxon>Parabasalia</taxon>
        <taxon>Tritrichomonadida</taxon>
        <taxon>Tritrichomonadidae</taxon>
        <taxon>Tritrichomonas</taxon>
    </lineage>
</organism>
<evidence type="ECO:0000259" key="1">
    <source>
        <dbReference type="Pfam" id="PF06445"/>
    </source>
</evidence>
<gene>
    <name evidence="2" type="ORF">M9Y10_007596</name>
</gene>
<dbReference type="Pfam" id="PF06445">
    <property type="entry name" value="GyrI-like"/>
    <property type="match status" value="1"/>
</dbReference>
<dbReference type="PANTHER" id="PTHR15949">
    <property type="entry name" value="TESTIS-EXPRESSED PROTEIN 264"/>
    <property type="match status" value="1"/>
</dbReference>